<dbReference type="PANTHER" id="PTHR14167:SF81">
    <property type="entry name" value="ENDOPHILIN-A"/>
    <property type="match status" value="1"/>
</dbReference>
<dbReference type="Pfam" id="PF07653">
    <property type="entry name" value="SH3_2"/>
    <property type="match status" value="1"/>
</dbReference>
<dbReference type="InterPro" id="IPR050384">
    <property type="entry name" value="Endophilin_SH3RF"/>
</dbReference>
<feature type="compositionally biased region" description="Basic and acidic residues" evidence="9">
    <location>
        <begin position="283"/>
        <end position="307"/>
    </location>
</feature>
<feature type="compositionally biased region" description="Pro residues" evidence="9">
    <location>
        <begin position="405"/>
        <end position="415"/>
    </location>
</feature>
<dbReference type="PRINTS" id="PR00452">
    <property type="entry name" value="SH3DOMAIN"/>
</dbReference>
<dbReference type="Gene3D" id="2.30.30.40">
    <property type="entry name" value="SH3 Domains"/>
    <property type="match status" value="3"/>
</dbReference>
<evidence type="ECO:0000256" key="4">
    <source>
        <dbReference type="ARBA" id="ARBA00023054"/>
    </source>
</evidence>
<dbReference type="FunFam" id="2.30.30.40:FF:000072">
    <property type="entry name" value="Unconventional Myosin IB"/>
    <property type="match status" value="1"/>
</dbReference>
<feature type="domain" description="SH3" evidence="10">
    <location>
        <begin position="30"/>
        <end position="90"/>
    </location>
</feature>
<feature type="domain" description="SH3" evidence="10">
    <location>
        <begin position="206"/>
        <end position="267"/>
    </location>
</feature>
<evidence type="ECO:0000256" key="6">
    <source>
        <dbReference type="ARBA" id="ARBA00037432"/>
    </source>
</evidence>
<name>A0A5J5DEM5_9PERO</name>
<evidence type="ECO:0000256" key="7">
    <source>
        <dbReference type="ARBA" id="ARBA00040640"/>
    </source>
</evidence>
<evidence type="ECO:0000313" key="11">
    <source>
        <dbReference type="EMBL" id="KAA8591769.1"/>
    </source>
</evidence>
<keyword evidence="4" id="KW-0175">Coiled coil</keyword>
<feature type="region of interest" description="Disordered" evidence="9">
    <location>
        <begin position="463"/>
        <end position="485"/>
    </location>
</feature>
<keyword evidence="2 8" id="KW-0728">SH3 domain</keyword>
<reference evidence="11 12" key="1">
    <citation type="submission" date="2019-08" db="EMBL/GenBank/DDBJ databases">
        <title>A chromosome-level genome assembly, high-density linkage maps, and genome scans reveal the genomic architecture of hybrid incompatibilities underlying speciation via character displacement in darters (Percidae: Etheostominae).</title>
        <authorList>
            <person name="Moran R.L."/>
            <person name="Catchen J.M."/>
            <person name="Fuller R.C."/>
        </authorList>
    </citation>
    <scope>NUCLEOTIDE SEQUENCE [LARGE SCALE GENOMIC DNA]</scope>
    <source>
        <strain evidence="11">EspeVRDwgs_2016</strain>
        <tissue evidence="11">Muscle</tissue>
    </source>
</reference>
<evidence type="ECO:0000256" key="2">
    <source>
        <dbReference type="ARBA" id="ARBA00022443"/>
    </source>
</evidence>
<dbReference type="EMBL" id="VOFY01000006">
    <property type="protein sequence ID" value="KAA8591769.1"/>
    <property type="molecule type" value="Genomic_DNA"/>
</dbReference>
<dbReference type="SMART" id="SM00326">
    <property type="entry name" value="SH3"/>
    <property type="match status" value="3"/>
</dbReference>
<dbReference type="Proteomes" id="UP000327493">
    <property type="component" value="Chromosome 6"/>
</dbReference>
<comment type="function">
    <text evidence="6">Induces bone resorption, acting probably through a signaling cascade which results in the secretion of factor(s) enhancing osteoclast formation and activity.</text>
</comment>
<dbReference type="InterPro" id="IPR035468">
    <property type="entry name" value="SH3D21_SH3"/>
</dbReference>
<evidence type="ECO:0000256" key="8">
    <source>
        <dbReference type="PROSITE-ProRule" id="PRU00192"/>
    </source>
</evidence>
<feature type="region of interest" description="Disordered" evidence="9">
    <location>
        <begin position="267"/>
        <end position="428"/>
    </location>
</feature>
<dbReference type="AlphaFoldDB" id="A0A5J5DEM5"/>
<gene>
    <name evidence="11" type="ORF">FQN60_017143</name>
</gene>
<dbReference type="Pfam" id="PF14604">
    <property type="entry name" value="SH3_9"/>
    <property type="match status" value="2"/>
</dbReference>
<dbReference type="InterPro" id="IPR036028">
    <property type="entry name" value="SH3-like_dom_sf"/>
</dbReference>
<evidence type="ECO:0000256" key="9">
    <source>
        <dbReference type="SAM" id="MobiDB-lite"/>
    </source>
</evidence>
<dbReference type="InterPro" id="IPR001452">
    <property type="entry name" value="SH3_domain"/>
</dbReference>
<feature type="compositionally biased region" description="Polar residues" evidence="9">
    <location>
        <begin position="270"/>
        <end position="280"/>
    </location>
</feature>
<keyword evidence="3" id="KW-0040">ANK repeat</keyword>
<keyword evidence="5" id="KW-0472">Membrane</keyword>
<comment type="caution">
    <text evidence="11">The sequence shown here is derived from an EMBL/GenBank/DDBJ whole genome shotgun (WGS) entry which is preliminary data.</text>
</comment>
<proteinExistence type="predicted"/>
<keyword evidence="12" id="KW-1185">Reference proteome</keyword>
<dbReference type="CDD" id="cd11874">
    <property type="entry name" value="SH3_CD2AP-like_2"/>
    <property type="match status" value="1"/>
</dbReference>
<protein>
    <recommendedName>
        <fullName evidence="7">Osteoclast-stimulating factor 1</fullName>
    </recommendedName>
</protein>
<feature type="domain" description="SH3" evidence="10">
    <location>
        <begin position="110"/>
        <end position="169"/>
    </location>
</feature>
<dbReference type="SUPFAM" id="SSF50044">
    <property type="entry name" value="SH3-domain"/>
    <property type="match status" value="3"/>
</dbReference>
<accession>A0A5J5DEM5</accession>
<evidence type="ECO:0000313" key="12">
    <source>
        <dbReference type="Proteomes" id="UP000327493"/>
    </source>
</evidence>
<comment type="subcellular location">
    <subcellularLocation>
        <location evidence="1">Membrane</location>
        <topology evidence="1">Peripheral membrane protein</topology>
    </subcellularLocation>
</comment>
<dbReference type="PANTHER" id="PTHR14167">
    <property type="entry name" value="SH3 DOMAIN-CONTAINING"/>
    <property type="match status" value="1"/>
</dbReference>
<dbReference type="PRINTS" id="PR01887">
    <property type="entry name" value="SPECTRNALPHA"/>
</dbReference>
<organism evidence="11 12">
    <name type="scientific">Etheostoma spectabile</name>
    <name type="common">orangethroat darter</name>
    <dbReference type="NCBI Taxonomy" id="54343"/>
    <lineage>
        <taxon>Eukaryota</taxon>
        <taxon>Metazoa</taxon>
        <taxon>Chordata</taxon>
        <taxon>Craniata</taxon>
        <taxon>Vertebrata</taxon>
        <taxon>Euteleostomi</taxon>
        <taxon>Actinopterygii</taxon>
        <taxon>Neopterygii</taxon>
        <taxon>Teleostei</taxon>
        <taxon>Neoteleostei</taxon>
        <taxon>Acanthomorphata</taxon>
        <taxon>Eupercaria</taxon>
        <taxon>Perciformes</taxon>
        <taxon>Percoidei</taxon>
        <taxon>Percidae</taxon>
        <taxon>Etheostomatinae</taxon>
        <taxon>Etheostoma</taxon>
    </lineage>
</organism>
<dbReference type="CDD" id="cd12142">
    <property type="entry name" value="SH3_D21-like"/>
    <property type="match status" value="1"/>
</dbReference>
<evidence type="ECO:0000256" key="1">
    <source>
        <dbReference type="ARBA" id="ARBA00004170"/>
    </source>
</evidence>
<dbReference type="PROSITE" id="PS50002">
    <property type="entry name" value="SH3"/>
    <property type="match status" value="3"/>
</dbReference>
<feature type="compositionally biased region" description="Basic and acidic residues" evidence="9">
    <location>
        <begin position="367"/>
        <end position="380"/>
    </location>
</feature>
<evidence type="ECO:0000259" key="10">
    <source>
        <dbReference type="PROSITE" id="PS50002"/>
    </source>
</evidence>
<evidence type="ECO:0000256" key="5">
    <source>
        <dbReference type="ARBA" id="ARBA00023136"/>
    </source>
</evidence>
<feature type="compositionally biased region" description="Polar residues" evidence="9">
    <location>
        <begin position="357"/>
        <end position="366"/>
    </location>
</feature>
<evidence type="ECO:0000256" key="3">
    <source>
        <dbReference type="ARBA" id="ARBA00023043"/>
    </source>
</evidence>
<sequence length="485" mass="54384">MGMFSDGKTLYGLSAIIYIRSKPASLSGLDYFREVLVLVDFEGTMGDEITVRMGDVVKNVTKASEEGWLEGELGGRRGIFPATFVKVVPVYLMGDSQREPRSIRQMKKMKQTRKCEVAFAYSPVNEDELTLVVGETIEIVREIEDGWWMGVKNGKAGAFPSNFVKEIFVSPKDNKHNEVKSRPKLTDAVFNKEISQRASVRNKAKNVVECCKVMFDYKAKTEDELDLKKGDIVGILSKETEDEGWWEGELNGRRGFFPDNFVMVIPPMDSLQSGTTSQPPARNIDKKPSDRGLSDGERWSSKDKSRTNGDVAPVSPKQPEDKETDQFDGIDVQTEKLCHPTANRAKPPHRRPPSGLVTATQAQGASDQKEPELSPKKSQTEKVSSLQKGTERLLPSPAKLDNQPKTPPPLRPAPPRAVVDGRTGTHKEQTTIESLQAEIKELKMALDLLQARHDRDMQEVKEELRDERSKRVALQEEVHSLKMKH</sequence>